<proteinExistence type="predicted"/>
<dbReference type="PANTHER" id="PTHR47659">
    <property type="entry name" value="ZN(II)2CYS6 TRANSCRIPTION FACTOR (EUROFUNG)-RELATED"/>
    <property type="match status" value="1"/>
</dbReference>
<dbReference type="EMBL" id="DS022308">
    <property type="protein sequence ID" value="OAJ42706.1"/>
    <property type="molecule type" value="Genomic_DNA"/>
</dbReference>
<keyword evidence="2" id="KW-0539">Nucleus</keyword>
<dbReference type="InterPro" id="IPR036864">
    <property type="entry name" value="Zn2-C6_fun-type_DNA-bd_sf"/>
</dbReference>
<keyword evidence="1" id="KW-0479">Metal-binding</keyword>
<dbReference type="Proteomes" id="UP000077115">
    <property type="component" value="Unassembled WGS sequence"/>
</dbReference>
<dbReference type="InterPro" id="IPR050335">
    <property type="entry name" value="ERT1_acuK_gluconeogen_tf"/>
</dbReference>
<feature type="compositionally biased region" description="Polar residues" evidence="3">
    <location>
        <begin position="353"/>
        <end position="365"/>
    </location>
</feature>
<organism evidence="5 6">
    <name type="scientific">Batrachochytrium dendrobatidis (strain JEL423)</name>
    <dbReference type="NCBI Taxonomy" id="403673"/>
    <lineage>
        <taxon>Eukaryota</taxon>
        <taxon>Fungi</taxon>
        <taxon>Fungi incertae sedis</taxon>
        <taxon>Chytridiomycota</taxon>
        <taxon>Chytridiomycota incertae sedis</taxon>
        <taxon>Chytridiomycetes</taxon>
        <taxon>Rhizophydiales</taxon>
        <taxon>Rhizophydiales incertae sedis</taxon>
        <taxon>Batrachochytrium</taxon>
    </lineage>
</organism>
<feature type="domain" description="Zn(2)-C6 fungal-type" evidence="4">
    <location>
        <begin position="526"/>
        <end position="557"/>
    </location>
</feature>
<sequence>MLTHCLLLESAETENASHSGQSIAENLSGLCPAIDMHSQQHRLPLVPPPSLLHLHSSSPSQQHLQGYTQLGLSHIQYHHQPANVHDINSVQVTPQIQHQFALHQSPAYLSYAINTAQQQNRVSDNLVSTSISPVMSVSTVTEATYNSTTSGELVASSPPRIIERVRANTDSGTCNANSKKIIHSNSVYDQNQYMHTAASMPLQYVYTPSNAVHLSAQSAVLPSQQYYAQQPTQQIMYAPHQNSGFPTSHYAQIGVDFHHQLLQVSPTNIYPYQDAVHHPSQLQQVIPLQLQPHTLLPSSQYQTLIGYPYESMSNGFQAYMPPISIHSVNAYRDAAHQSMMDSTGIYAYENQANSQTLSRKNSRQPSPTPLITPHTDDGVVSKACKPRRKSRASKRLHVSRSDQSVMEKQNAQHCDFQAEQCNERNDINVSAELFEQTPSTNDMIHSTIASPTMSSKSQSDNASFSTTAMKISTSSNSGAEYKLSSTAATSTPLWIDGSTELYAAHLARLKLTEEANKRKRDQVKTACINCRKACKKCSHERPCNRCVIHGIELSCTDVPRKDRIKGPKKNLKQTRAAAMAAQKELNSVAGQSHLLFSNPNQPQRLGIPLVSGSYSPLKQSAKQAHFVDKSHCVSTDIQSVQPFLNMPFPMQIGNQQGTQEMCTQESISYPYDSETMFLTVAKQLGSDSNIPGMNTTNGLVESTPMCFSFTYAPSISMPLSTESNFQPSASSTLQPILQSPRSLLPIQDLVTEHASTSESTVYNKKQHGFISGMAEIPATSSALLSPASRLPHITTELPLISTPKGNGFLAASSRTQLRTSHNDYVDTQSNLSVGASMLNQLSSTHEMTNDWAPSMASRSFQETKDGNDLLPDMITTSMRMSAESISPKGISSPQSSAILYKTPLMYTTQGRLATTTESYCNVPLQASHFTFTDGSQHATMVNSSIV</sequence>
<feature type="region of interest" description="Disordered" evidence="3">
    <location>
        <begin position="353"/>
        <end position="411"/>
    </location>
</feature>
<evidence type="ECO:0000256" key="1">
    <source>
        <dbReference type="ARBA" id="ARBA00022723"/>
    </source>
</evidence>
<dbReference type="InterPro" id="IPR001138">
    <property type="entry name" value="Zn2Cys6_DnaBD"/>
</dbReference>
<name>A0A177WSB3_BATDL</name>
<dbReference type="SMART" id="SM00066">
    <property type="entry name" value="GAL4"/>
    <property type="match status" value="1"/>
</dbReference>
<evidence type="ECO:0000313" key="6">
    <source>
        <dbReference type="Proteomes" id="UP000077115"/>
    </source>
</evidence>
<evidence type="ECO:0000256" key="2">
    <source>
        <dbReference type="ARBA" id="ARBA00023242"/>
    </source>
</evidence>
<dbReference type="PANTHER" id="PTHR47659:SF7">
    <property type="entry name" value="FUNGAL TRANSCRIPTIONAL REGULATORY PROTEIN, N-TERMINAL DOMAIN-CONTAINING PROTEIN"/>
    <property type="match status" value="1"/>
</dbReference>
<dbReference type="PROSITE" id="PS50048">
    <property type="entry name" value="ZN2_CY6_FUNGAL_2"/>
    <property type="match status" value="1"/>
</dbReference>
<feature type="compositionally biased region" description="Basic residues" evidence="3">
    <location>
        <begin position="384"/>
        <end position="398"/>
    </location>
</feature>
<dbReference type="CDD" id="cd00067">
    <property type="entry name" value="GAL4"/>
    <property type="match status" value="1"/>
</dbReference>
<protein>
    <recommendedName>
        <fullName evidence="4">Zn(2)-C6 fungal-type domain-containing protein</fullName>
    </recommendedName>
</protein>
<dbReference type="GO" id="GO:0008270">
    <property type="term" value="F:zinc ion binding"/>
    <property type="evidence" value="ECO:0007669"/>
    <property type="project" value="InterPro"/>
</dbReference>
<accession>A0A177WSB3</accession>
<dbReference type="SUPFAM" id="SSF57701">
    <property type="entry name" value="Zn2/Cys6 DNA-binding domain"/>
    <property type="match status" value="1"/>
</dbReference>
<dbReference type="OrthoDB" id="2538135at2759"/>
<evidence type="ECO:0000256" key="3">
    <source>
        <dbReference type="SAM" id="MobiDB-lite"/>
    </source>
</evidence>
<reference evidence="5 6" key="1">
    <citation type="submission" date="2006-10" db="EMBL/GenBank/DDBJ databases">
        <title>The Genome Sequence of Batrachochytrium dendrobatidis JEL423.</title>
        <authorList>
            <consortium name="The Broad Institute Genome Sequencing Platform"/>
            <person name="Birren B."/>
            <person name="Lander E."/>
            <person name="Galagan J."/>
            <person name="Cuomo C."/>
            <person name="Devon K."/>
            <person name="Jaffe D."/>
            <person name="Butler J."/>
            <person name="Alvarez P."/>
            <person name="Gnerre S."/>
            <person name="Grabherr M."/>
            <person name="Kleber M."/>
            <person name="Mauceli E."/>
            <person name="Brockman W."/>
            <person name="Young S."/>
            <person name="LaButti K."/>
            <person name="Sykes S."/>
            <person name="DeCaprio D."/>
            <person name="Crawford M."/>
            <person name="Koehrsen M."/>
            <person name="Engels R."/>
            <person name="Montgomery P."/>
            <person name="Pearson M."/>
            <person name="Howarth C."/>
            <person name="Larson L."/>
            <person name="White J."/>
            <person name="O'Leary S."/>
            <person name="Kodira C."/>
            <person name="Zeng Q."/>
            <person name="Yandava C."/>
            <person name="Alvarado L."/>
            <person name="Longcore J."/>
            <person name="James T."/>
        </authorList>
    </citation>
    <scope>NUCLEOTIDE SEQUENCE [LARGE SCALE GENOMIC DNA]</scope>
    <source>
        <strain evidence="5 6">JEL423</strain>
    </source>
</reference>
<dbReference type="VEuPathDB" id="FungiDB:BDEG_26125"/>
<feature type="compositionally biased region" description="Polar residues" evidence="3">
    <location>
        <begin position="401"/>
        <end position="411"/>
    </location>
</feature>
<evidence type="ECO:0000259" key="4">
    <source>
        <dbReference type="PROSITE" id="PS50048"/>
    </source>
</evidence>
<gene>
    <name evidence="5" type="ORF">BDEG_26125</name>
</gene>
<dbReference type="STRING" id="403673.A0A177WSB3"/>
<evidence type="ECO:0000313" key="5">
    <source>
        <dbReference type="EMBL" id="OAJ42706.1"/>
    </source>
</evidence>
<reference evidence="5 6" key="2">
    <citation type="submission" date="2016-05" db="EMBL/GenBank/DDBJ databases">
        <title>Lineage-specific infection strategies underlie the spectrum of fungal disease in amphibians.</title>
        <authorList>
            <person name="Cuomo C.A."/>
            <person name="Farrer R.A."/>
            <person name="James T."/>
            <person name="Longcore J."/>
            <person name="Birren B."/>
        </authorList>
    </citation>
    <scope>NUCLEOTIDE SEQUENCE [LARGE SCALE GENOMIC DNA]</scope>
    <source>
        <strain evidence="5 6">JEL423</strain>
    </source>
</reference>
<dbReference type="GO" id="GO:0000981">
    <property type="term" value="F:DNA-binding transcription factor activity, RNA polymerase II-specific"/>
    <property type="evidence" value="ECO:0007669"/>
    <property type="project" value="InterPro"/>
</dbReference>
<dbReference type="AlphaFoldDB" id="A0A177WSB3"/>